<evidence type="ECO:0000313" key="1">
    <source>
        <dbReference type="EMBL" id="KAJ0007748.1"/>
    </source>
</evidence>
<dbReference type="EMBL" id="CM047750">
    <property type="protein sequence ID" value="KAJ0007748.1"/>
    <property type="molecule type" value="Genomic_DNA"/>
</dbReference>
<keyword evidence="2" id="KW-1185">Reference proteome</keyword>
<name>A0ACC0X0C7_9ROSI</name>
<evidence type="ECO:0000313" key="2">
    <source>
        <dbReference type="Proteomes" id="UP001163603"/>
    </source>
</evidence>
<sequence>MWILSVCPLSVATCGAIKSNPSSSKSINQDYRISIRFTTSRCPCLQAMKNDLPFSLISFVANHELVSKSSITTLGFPLTTKLLAMQSRASCSTQQYPSPFQSA</sequence>
<organism evidence="1 2">
    <name type="scientific">Pistacia integerrima</name>
    <dbReference type="NCBI Taxonomy" id="434235"/>
    <lineage>
        <taxon>Eukaryota</taxon>
        <taxon>Viridiplantae</taxon>
        <taxon>Streptophyta</taxon>
        <taxon>Embryophyta</taxon>
        <taxon>Tracheophyta</taxon>
        <taxon>Spermatophyta</taxon>
        <taxon>Magnoliopsida</taxon>
        <taxon>eudicotyledons</taxon>
        <taxon>Gunneridae</taxon>
        <taxon>Pentapetalae</taxon>
        <taxon>rosids</taxon>
        <taxon>malvids</taxon>
        <taxon>Sapindales</taxon>
        <taxon>Anacardiaceae</taxon>
        <taxon>Pistacia</taxon>
    </lineage>
</organism>
<dbReference type="Proteomes" id="UP001163603">
    <property type="component" value="Chromosome 15"/>
</dbReference>
<comment type="caution">
    <text evidence="1">The sequence shown here is derived from an EMBL/GenBank/DDBJ whole genome shotgun (WGS) entry which is preliminary data.</text>
</comment>
<gene>
    <name evidence="1" type="ORF">Pint_29671</name>
</gene>
<accession>A0ACC0X0C7</accession>
<proteinExistence type="predicted"/>
<protein>
    <submittedName>
        <fullName evidence="1">Uncharacterized protein</fullName>
    </submittedName>
</protein>
<reference evidence="2" key="1">
    <citation type="journal article" date="2023" name="G3 (Bethesda)">
        <title>Genome assembly and association tests identify interacting loci associated with vigor, precocity, and sex in interspecific pistachio rootstocks.</title>
        <authorList>
            <person name="Palmer W."/>
            <person name="Jacygrad E."/>
            <person name="Sagayaradj S."/>
            <person name="Cavanaugh K."/>
            <person name="Han R."/>
            <person name="Bertier L."/>
            <person name="Beede B."/>
            <person name="Kafkas S."/>
            <person name="Golino D."/>
            <person name="Preece J."/>
            <person name="Michelmore R."/>
        </authorList>
    </citation>
    <scope>NUCLEOTIDE SEQUENCE [LARGE SCALE GENOMIC DNA]</scope>
</reference>